<accession>A0A1Y4SZH7</accession>
<feature type="transmembrane region" description="Helical" evidence="2">
    <location>
        <begin position="36"/>
        <end position="56"/>
    </location>
</feature>
<evidence type="ECO:0000259" key="3">
    <source>
        <dbReference type="Pfam" id="PF00892"/>
    </source>
</evidence>
<dbReference type="PANTHER" id="PTHR22911">
    <property type="entry name" value="ACYL-MALONYL CONDENSING ENZYME-RELATED"/>
    <property type="match status" value="1"/>
</dbReference>
<feature type="transmembrane region" description="Helical" evidence="2">
    <location>
        <begin position="7"/>
        <end position="24"/>
    </location>
</feature>
<dbReference type="RefSeq" id="WP_087358127.1">
    <property type="nucleotide sequence ID" value="NZ_NFLJ01000019.1"/>
</dbReference>
<organism evidence="4 5">
    <name type="scientific">Massilimicrobiota timonensis</name>
    <dbReference type="NCBI Taxonomy" id="1776392"/>
    <lineage>
        <taxon>Bacteria</taxon>
        <taxon>Bacillati</taxon>
        <taxon>Bacillota</taxon>
        <taxon>Erysipelotrichia</taxon>
        <taxon>Erysipelotrichales</taxon>
        <taxon>Erysipelotrichaceae</taxon>
        <taxon>Massilimicrobiota</taxon>
    </lineage>
</organism>
<keyword evidence="2" id="KW-1133">Transmembrane helix</keyword>
<comment type="caution">
    <text evidence="4">The sequence shown here is derived from an EMBL/GenBank/DDBJ whole genome shotgun (WGS) entry which is preliminary data.</text>
</comment>
<feature type="domain" description="EamA" evidence="3">
    <location>
        <begin position="6"/>
        <end position="138"/>
    </location>
</feature>
<proteinExistence type="inferred from homology"/>
<feature type="transmembrane region" description="Helical" evidence="2">
    <location>
        <begin position="178"/>
        <end position="199"/>
    </location>
</feature>
<dbReference type="GO" id="GO:0016020">
    <property type="term" value="C:membrane"/>
    <property type="evidence" value="ECO:0007669"/>
    <property type="project" value="InterPro"/>
</dbReference>
<dbReference type="PANTHER" id="PTHR22911:SF137">
    <property type="entry name" value="SOLUTE CARRIER FAMILY 35 MEMBER G2-RELATED"/>
    <property type="match status" value="1"/>
</dbReference>
<evidence type="ECO:0000256" key="1">
    <source>
        <dbReference type="ARBA" id="ARBA00007362"/>
    </source>
</evidence>
<keyword evidence="2" id="KW-0812">Transmembrane</keyword>
<comment type="similarity">
    <text evidence="1">Belongs to the EamA transporter family.</text>
</comment>
<dbReference type="InterPro" id="IPR037185">
    <property type="entry name" value="EmrE-like"/>
</dbReference>
<gene>
    <name evidence="4" type="ORF">B5E75_07445</name>
</gene>
<dbReference type="EMBL" id="NFLJ01000019">
    <property type="protein sequence ID" value="OUQ34163.1"/>
    <property type="molecule type" value="Genomic_DNA"/>
</dbReference>
<evidence type="ECO:0000256" key="2">
    <source>
        <dbReference type="SAM" id="Phobius"/>
    </source>
</evidence>
<evidence type="ECO:0000313" key="4">
    <source>
        <dbReference type="EMBL" id="OUQ34163.1"/>
    </source>
</evidence>
<name>A0A1Y4SZH7_9FIRM</name>
<sequence length="291" mass="32314">MNTKQKGIIFTMIATILFGITPAVGKLTYAMGNNGVQLAFLRHLFVLPLFFIIVVYQGQSFRLNKSQWLDVFKVGFFGNTLTIVMLYSSYEYIGVGSATVLHFLYPLFVVCMNFVLYHQKLNKQQLCCLVLAIIGIFCFMDSSSSSLMGALLAILSGVFFAYYMVGMDHSSIRYMSPYVFNFYLVLMNSIVIFILAFLLGRITILPIQAYILSGVVAVLTSLVGVVLLQKGIYCLGASLTAILSTLEPITSIVVGVVWLNESLTLLKIIGCILVLFSTFILVKAQNQKEDI</sequence>
<dbReference type="OrthoDB" id="9808556at2"/>
<feature type="domain" description="EamA" evidence="3">
    <location>
        <begin position="148"/>
        <end position="282"/>
    </location>
</feature>
<protein>
    <submittedName>
        <fullName evidence="4">EamA family transporter</fullName>
    </submittedName>
</protein>
<dbReference type="InterPro" id="IPR000620">
    <property type="entry name" value="EamA_dom"/>
</dbReference>
<dbReference type="Proteomes" id="UP000195305">
    <property type="component" value="Unassembled WGS sequence"/>
</dbReference>
<feature type="transmembrane region" description="Helical" evidence="2">
    <location>
        <begin position="235"/>
        <end position="259"/>
    </location>
</feature>
<dbReference type="SUPFAM" id="SSF103481">
    <property type="entry name" value="Multidrug resistance efflux transporter EmrE"/>
    <property type="match status" value="2"/>
</dbReference>
<feature type="transmembrane region" description="Helical" evidence="2">
    <location>
        <begin position="126"/>
        <end position="142"/>
    </location>
</feature>
<reference evidence="4 5" key="1">
    <citation type="journal article" date="2018" name="BMC Genomics">
        <title>Whole genome sequencing and function prediction of 133 gut anaerobes isolated from chicken caecum in pure cultures.</title>
        <authorList>
            <person name="Medvecky M."/>
            <person name="Cejkova D."/>
            <person name="Polansky O."/>
            <person name="Karasova D."/>
            <person name="Kubasova T."/>
            <person name="Cizek A."/>
            <person name="Rychlik I."/>
        </authorList>
    </citation>
    <scope>NUCLEOTIDE SEQUENCE [LARGE SCALE GENOMIC DNA]</scope>
    <source>
        <strain evidence="4 5">An13</strain>
    </source>
</reference>
<keyword evidence="5" id="KW-1185">Reference proteome</keyword>
<feature type="transmembrane region" description="Helical" evidence="2">
    <location>
        <begin position="68"/>
        <end position="87"/>
    </location>
</feature>
<feature type="transmembrane region" description="Helical" evidence="2">
    <location>
        <begin position="265"/>
        <end position="282"/>
    </location>
</feature>
<feature type="transmembrane region" description="Helical" evidence="2">
    <location>
        <begin position="93"/>
        <end position="117"/>
    </location>
</feature>
<feature type="transmembrane region" description="Helical" evidence="2">
    <location>
        <begin position="205"/>
        <end position="228"/>
    </location>
</feature>
<feature type="transmembrane region" description="Helical" evidence="2">
    <location>
        <begin position="148"/>
        <end position="166"/>
    </location>
</feature>
<dbReference type="Pfam" id="PF00892">
    <property type="entry name" value="EamA"/>
    <property type="match status" value="2"/>
</dbReference>
<evidence type="ECO:0000313" key="5">
    <source>
        <dbReference type="Proteomes" id="UP000195305"/>
    </source>
</evidence>
<keyword evidence="2" id="KW-0472">Membrane</keyword>
<dbReference type="AlphaFoldDB" id="A0A1Y4SZH7"/>